<name>A0ACC0CCV6_CATRO</name>
<evidence type="ECO:0000313" key="2">
    <source>
        <dbReference type="Proteomes" id="UP001060085"/>
    </source>
</evidence>
<comment type="caution">
    <text evidence="1">The sequence shown here is derived from an EMBL/GenBank/DDBJ whole genome shotgun (WGS) entry which is preliminary data.</text>
</comment>
<dbReference type="Proteomes" id="UP001060085">
    <property type="component" value="Linkage Group LG01"/>
</dbReference>
<reference evidence="2" key="1">
    <citation type="journal article" date="2023" name="Nat. Plants">
        <title>Single-cell RNA sequencing provides a high-resolution roadmap for understanding the multicellular compartmentation of specialized metabolism.</title>
        <authorList>
            <person name="Sun S."/>
            <person name="Shen X."/>
            <person name="Li Y."/>
            <person name="Li Y."/>
            <person name="Wang S."/>
            <person name="Li R."/>
            <person name="Zhang H."/>
            <person name="Shen G."/>
            <person name="Guo B."/>
            <person name="Wei J."/>
            <person name="Xu J."/>
            <person name="St-Pierre B."/>
            <person name="Chen S."/>
            <person name="Sun C."/>
        </authorList>
    </citation>
    <scope>NUCLEOTIDE SEQUENCE [LARGE SCALE GENOMIC DNA]</scope>
</reference>
<protein>
    <submittedName>
        <fullName evidence="1">Uncharacterized protein</fullName>
    </submittedName>
</protein>
<dbReference type="EMBL" id="CM044701">
    <property type="protein sequence ID" value="KAI5682720.1"/>
    <property type="molecule type" value="Genomic_DNA"/>
</dbReference>
<evidence type="ECO:0000313" key="1">
    <source>
        <dbReference type="EMBL" id="KAI5682720.1"/>
    </source>
</evidence>
<accession>A0ACC0CCV6</accession>
<organism evidence="1 2">
    <name type="scientific">Catharanthus roseus</name>
    <name type="common">Madagascar periwinkle</name>
    <name type="synonym">Vinca rosea</name>
    <dbReference type="NCBI Taxonomy" id="4058"/>
    <lineage>
        <taxon>Eukaryota</taxon>
        <taxon>Viridiplantae</taxon>
        <taxon>Streptophyta</taxon>
        <taxon>Embryophyta</taxon>
        <taxon>Tracheophyta</taxon>
        <taxon>Spermatophyta</taxon>
        <taxon>Magnoliopsida</taxon>
        <taxon>eudicotyledons</taxon>
        <taxon>Gunneridae</taxon>
        <taxon>Pentapetalae</taxon>
        <taxon>asterids</taxon>
        <taxon>lamiids</taxon>
        <taxon>Gentianales</taxon>
        <taxon>Apocynaceae</taxon>
        <taxon>Rauvolfioideae</taxon>
        <taxon>Vinceae</taxon>
        <taxon>Catharanthinae</taxon>
        <taxon>Catharanthus</taxon>
    </lineage>
</organism>
<proteinExistence type="predicted"/>
<sequence>MSGGEVRKVSRQDIQLVQNLIERCLQLYMDQKEVINTLLHQAKIEPGFTELVWQKLEEENPDFFRGYHLRLVLKDQIVRFNQLLEQQAELMRQICPTGIPSIPVSNGSQIPSMHHSVVCHAPEHTGSVLKAETIHPDIGANLPAYNNGGPSAQPCMQRTIDMSSHARRIDTSPTMLLAQSSNVGMMQGMNGGMVKTETGYAANTAYMFGADGTVLDPRPSVRDATVSSFSSVESNSHPLNEAILDADTSFGFLGQIPRNFSLSDLTADFSSSTDILESYSRSPFLAADANNFLDNHTRGGNQGEFGDLELAF</sequence>
<keyword evidence="2" id="KW-1185">Reference proteome</keyword>
<gene>
    <name evidence="1" type="ORF">M9H77_03948</name>
</gene>